<evidence type="ECO:0000256" key="2">
    <source>
        <dbReference type="ARBA" id="ARBA00022525"/>
    </source>
</evidence>
<dbReference type="Pfam" id="PF00669">
    <property type="entry name" value="Flagellin_N"/>
    <property type="match status" value="1"/>
</dbReference>
<comment type="subcellular location">
    <subcellularLocation>
        <location evidence="4">Secreted</location>
    </subcellularLocation>
    <subcellularLocation>
        <location evidence="4">Bacterial flagellum</location>
    </subcellularLocation>
</comment>
<reference evidence="7" key="2">
    <citation type="submission" date="2019-01" db="EMBL/GenBank/DDBJ databases">
        <authorList>
            <consortium name="NCBI Pathogen Detection Project"/>
        </authorList>
    </citation>
    <scope>NUCLEOTIDE SEQUENCE</scope>
    <source>
        <strain evidence="7">BCW_3452</strain>
    </source>
</reference>
<evidence type="ECO:0000259" key="6">
    <source>
        <dbReference type="Pfam" id="PF00700"/>
    </source>
</evidence>
<keyword evidence="7" id="KW-0966">Cell projection</keyword>
<keyword evidence="7" id="KW-0969">Cilium</keyword>
<dbReference type="PRINTS" id="PR00207">
    <property type="entry name" value="FLAGELLIN"/>
</dbReference>
<dbReference type="Gene3D" id="3.30.70.2120">
    <property type="match status" value="1"/>
</dbReference>
<evidence type="ECO:0000256" key="4">
    <source>
        <dbReference type="RuleBase" id="RU362073"/>
    </source>
</evidence>
<dbReference type="GO" id="GO:0005198">
    <property type="term" value="F:structural molecule activity"/>
    <property type="evidence" value="ECO:0007669"/>
    <property type="project" value="UniProtKB-UniRule"/>
</dbReference>
<evidence type="ECO:0000256" key="3">
    <source>
        <dbReference type="ARBA" id="ARBA00023143"/>
    </source>
</evidence>
<dbReference type="InterPro" id="IPR001029">
    <property type="entry name" value="Flagellin_N"/>
</dbReference>
<dbReference type="InterPro" id="IPR046358">
    <property type="entry name" value="Flagellin_C"/>
</dbReference>
<feature type="domain" description="Flagellin N-terminal" evidence="5">
    <location>
        <begin position="4"/>
        <end position="140"/>
    </location>
</feature>
<keyword evidence="7" id="KW-0282">Flagellum</keyword>
<keyword evidence="3 4" id="KW-0975">Bacterial flagellum</keyword>
<dbReference type="PANTHER" id="PTHR42792">
    <property type="entry name" value="FLAGELLIN"/>
    <property type="match status" value="1"/>
</dbReference>
<dbReference type="Proteomes" id="UP000863257">
    <property type="component" value="Unassembled WGS sequence"/>
</dbReference>
<comment type="similarity">
    <text evidence="1 4">Belongs to the bacterial flagellin family.</text>
</comment>
<dbReference type="GO" id="GO:0005576">
    <property type="term" value="C:extracellular region"/>
    <property type="evidence" value="ECO:0007669"/>
    <property type="project" value="UniProtKB-SubCell"/>
</dbReference>
<dbReference type="Gene3D" id="1.20.1330.10">
    <property type="entry name" value="f41 fragment of flagellin, N-terminal domain"/>
    <property type="match status" value="2"/>
</dbReference>
<reference evidence="7" key="1">
    <citation type="journal article" date="2018" name="Genome Biol.">
        <title>SKESA: strategic k-mer extension for scrupulous assemblies.</title>
        <authorList>
            <person name="Souvorov A."/>
            <person name="Agarwala R."/>
            <person name="Lipman D.J."/>
        </authorList>
    </citation>
    <scope>NUCLEOTIDE SEQUENCE</scope>
    <source>
        <strain evidence="7">BCW_3452</strain>
    </source>
</reference>
<evidence type="ECO:0000313" key="7">
    <source>
        <dbReference type="EMBL" id="HAS8540962.1"/>
    </source>
</evidence>
<evidence type="ECO:0000256" key="1">
    <source>
        <dbReference type="ARBA" id="ARBA00005709"/>
    </source>
</evidence>
<dbReference type="GO" id="GO:0009288">
    <property type="term" value="C:bacterial-type flagellum"/>
    <property type="evidence" value="ECO:0007669"/>
    <property type="project" value="UniProtKB-SubCell"/>
</dbReference>
<evidence type="ECO:0000259" key="5">
    <source>
        <dbReference type="Pfam" id="PF00669"/>
    </source>
</evidence>
<dbReference type="InterPro" id="IPR001492">
    <property type="entry name" value="Flagellin"/>
</dbReference>
<comment type="function">
    <text evidence="4">Flagellin is the subunit protein which polymerizes to form the filaments of bacterial flagella.</text>
</comment>
<dbReference type="SUPFAM" id="SSF64518">
    <property type="entry name" value="Phase 1 flagellin"/>
    <property type="match status" value="1"/>
</dbReference>
<protein>
    <recommendedName>
        <fullName evidence="4">Flagellin</fullName>
    </recommendedName>
</protein>
<dbReference type="Pfam" id="PF00700">
    <property type="entry name" value="Flagellin_C"/>
    <property type="match status" value="1"/>
</dbReference>
<dbReference type="PANTHER" id="PTHR42792:SF2">
    <property type="entry name" value="FLAGELLIN"/>
    <property type="match status" value="1"/>
</dbReference>
<name>A0A8H9N195_VIBVL</name>
<keyword evidence="2 4" id="KW-0964">Secreted</keyword>
<accession>A0A8H9N195</accession>
<dbReference type="InterPro" id="IPR042187">
    <property type="entry name" value="Flagellin_C_sub2"/>
</dbReference>
<sequence>MLTINTNLAAQTAATNAGRASQGVQESSERLTTGLRINKAADDVSGAALANRLETNANKTAQFIKNANDGVNMIQAADSALQAQQDVVQRMQELAFKAENGTNVAEDQALIQKEFDQLAKELVRNQKTAEFNGKPLINGTLSAAINVGTGADNQIDVAVKATDISKVVAVADGTVAMALTGHADAAAWKAEVHDHLSAIAKGYNEQRADLGAAQNRLEFTTKNLESTHSNLTASLSATQDTDFAAETSELAKQKVLAKAGQAMLSQANKAPEEVTQLLR</sequence>
<organism evidence="7">
    <name type="scientific">Vibrio vulnificus</name>
    <dbReference type="NCBI Taxonomy" id="672"/>
    <lineage>
        <taxon>Bacteria</taxon>
        <taxon>Pseudomonadati</taxon>
        <taxon>Pseudomonadota</taxon>
        <taxon>Gammaproteobacteria</taxon>
        <taxon>Vibrionales</taxon>
        <taxon>Vibrionaceae</taxon>
        <taxon>Vibrio</taxon>
    </lineage>
</organism>
<comment type="caution">
    <text evidence="7">The sequence shown here is derived from an EMBL/GenBank/DDBJ whole genome shotgun (WGS) entry which is preliminary data.</text>
</comment>
<feature type="domain" description="Flagellin C-terminal" evidence="6">
    <location>
        <begin position="201"/>
        <end position="278"/>
    </location>
</feature>
<dbReference type="EMBL" id="DACRBY010000017">
    <property type="protein sequence ID" value="HAS8540962.1"/>
    <property type="molecule type" value="Genomic_DNA"/>
</dbReference>
<gene>
    <name evidence="7" type="ORF">I7730_14320</name>
</gene>
<dbReference type="Gene3D" id="6.10.10.10">
    <property type="entry name" value="Flagellar export chaperone, C-terminal domain"/>
    <property type="match status" value="1"/>
</dbReference>
<proteinExistence type="inferred from homology"/>
<dbReference type="AlphaFoldDB" id="A0A8H9N195"/>